<evidence type="ECO:0000256" key="1">
    <source>
        <dbReference type="ARBA" id="ARBA00004648"/>
    </source>
</evidence>
<dbReference type="InterPro" id="IPR012341">
    <property type="entry name" value="6hp_glycosidase-like_sf"/>
</dbReference>
<keyword evidence="10 13" id="KW-0326">Glycosidase</keyword>
<dbReference type="SUPFAM" id="SSF48208">
    <property type="entry name" value="Six-hairpin glycosidases"/>
    <property type="match status" value="1"/>
</dbReference>
<dbReference type="EMBL" id="JANBUW010000758">
    <property type="protein sequence ID" value="KAJ2845609.1"/>
    <property type="molecule type" value="Genomic_DNA"/>
</dbReference>
<keyword evidence="7" id="KW-1133">Transmembrane helix</keyword>
<evidence type="ECO:0000256" key="7">
    <source>
        <dbReference type="ARBA" id="ARBA00022989"/>
    </source>
</evidence>
<accession>A0A9W8I564</accession>
<evidence type="ECO:0000256" key="3">
    <source>
        <dbReference type="ARBA" id="ARBA00022692"/>
    </source>
</evidence>
<evidence type="ECO:0000313" key="13">
    <source>
        <dbReference type="EMBL" id="KAJ2845609.1"/>
    </source>
</evidence>
<protein>
    <recommendedName>
        <fullName evidence="11">mannosyl-oligosaccharide glucosidase</fullName>
        <ecNumber evidence="11">3.2.1.106</ecNumber>
    </recommendedName>
</protein>
<dbReference type="EC" id="3.2.1.106" evidence="11"/>
<dbReference type="InterPro" id="IPR038518">
    <property type="entry name" value="Glyco_hydro_63N_sf"/>
</dbReference>
<dbReference type="PANTHER" id="PTHR10412">
    <property type="entry name" value="MANNOSYL-OLIGOSACCHARIDE GLUCOSIDASE"/>
    <property type="match status" value="1"/>
</dbReference>
<dbReference type="Proteomes" id="UP001139887">
    <property type="component" value="Unassembled WGS sequence"/>
</dbReference>
<keyword evidence="8" id="KW-0472">Membrane</keyword>
<evidence type="ECO:0000256" key="10">
    <source>
        <dbReference type="ARBA" id="ARBA00023295"/>
    </source>
</evidence>
<evidence type="ECO:0000256" key="6">
    <source>
        <dbReference type="ARBA" id="ARBA00022968"/>
    </source>
</evidence>
<dbReference type="GO" id="GO:0004573">
    <property type="term" value="F:Glc3Man9GlcNAc2 oligosaccharide glucosidase activity"/>
    <property type="evidence" value="ECO:0007669"/>
    <property type="project" value="UniProtKB-EC"/>
</dbReference>
<feature type="domain" description="Glycosyl hydrolase family 63 C-terminal" evidence="12">
    <location>
        <begin position="143"/>
        <end position="553"/>
    </location>
</feature>
<evidence type="ECO:0000256" key="9">
    <source>
        <dbReference type="ARBA" id="ARBA00023180"/>
    </source>
</evidence>
<dbReference type="InterPro" id="IPR004888">
    <property type="entry name" value="Glycoside_hydrolase_63"/>
</dbReference>
<name>A0A9W8I564_9FUNG</name>
<proteinExistence type="inferred from homology"/>
<dbReference type="InterPro" id="IPR031335">
    <property type="entry name" value="Glyco_hydro_63_C"/>
</dbReference>
<comment type="similarity">
    <text evidence="2">Belongs to the glycosyl hydrolase 63 family.</text>
</comment>
<dbReference type="InterPro" id="IPR008928">
    <property type="entry name" value="6-hairpin_glycosidase_sf"/>
</dbReference>
<keyword evidence="4 13" id="KW-0378">Hydrolase</keyword>
<keyword evidence="5" id="KW-0256">Endoplasmic reticulum</keyword>
<evidence type="ECO:0000256" key="2">
    <source>
        <dbReference type="ARBA" id="ARBA00010833"/>
    </source>
</evidence>
<evidence type="ECO:0000256" key="5">
    <source>
        <dbReference type="ARBA" id="ARBA00022824"/>
    </source>
</evidence>
<keyword evidence="6" id="KW-0735">Signal-anchor</keyword>
<dbReference type="GO" id="GO:0005789">
    <property type="term" value="C:endoplasmic reticulum membrane"/>
    <property type="evidence" value="ECO:0007669"/>
    <property type="project" value="UniProtKB-SubCell"/>
</dbReference>
<evidence type="ECO:0000313" key="14">
    <source>
        <dbReference type="Proteomes" id="UP001139887"/>
    </source>
</evidence>
<dbReference type="AlphaFoldDB" id="A0A9W8I564"/>
<dbReference type="GO" id="GO:0009311">
    <property type="term" value="P:oligosaccharide metabolic process"/>
    <property type="evidence" value="ECO:0007669"/>
    <property type="project" value="InterPro"/>
</dbReference>
<comment type="subcellular location">
    <subcellularLocation>
        <location evidence="1">Endoplasmic reticulum membrane</location>
        <topology evidence="1">Single-pass type II membrane protein</topology>
    </subcellularLocation>
</comment>
<keyword evidence="9" id="KW-0325">Glycoprotein</keyword>
<keyword evidence="14" id="KW-1185">Reference proteome</keyword>
<evidence type="ECO:0000259" key="12">
    <source>
        <dbReference type="Pfam" id="PF03200"/>
    </source>
</evidence>
<dbReference type="GO" id="GO:0006487">
    <property type="term" value="P:protein N-linked glycosylation"/>
    <property type="evidence" value="ECO:0007669"/>
    <property type="project" value="TreeGrafter"/>
</dbReference>
<comment type="caution">
    <text evidence="13">The sequence shown here is derived from an EMBL/GenBank/DDBJ whole genome shotgun (WGS) entry which is preliminary data.</text>
</comment>
<evidence type="ECO:0000256" key="4">
    <source>
        <dbReference type="ARBA" id="ARBA00022801"/>
    </source>
</evidence>
<organism evidence="13 14">
    <name type="scientific">Coemansia brasiliensis</name>
    <dbReference type="NCBI Taxonomy" id="2650707"/>
    <lineage>
        <taxon>Eukaryota</taxon>
        <taxon>Fungi</taxon>
        <taxon>Fungi incertae sedis</taxon>
        <taxon>Zoopagomycota</taxon>
        <taxon>Kickxellomycotina</taxon>
        <taxon>Kickxellomycetes</taxon>
        <taxon>Kickxellales</taxon>
        <taxon>Kickxellaceae</taxon>
        <taxon>Coemansia</taxon>
    </lineage>
</organism>
<gene>
    <name evidence="13" type="primary">CWH41</name>
    <name evidence="13" type="ORF">IWW36_004711</name>
</gene>
<dbReference type="Pfam" id="PF03200">
    <property type="entry name" value="Glyco_hydro_63"/>
    <property type="match status" value="1"/>
</dbReference>
<dbReference type="Gene3D" id="2.70.98.110">
    <property type="entry name" value="Glycosyl hydrolase family 63, N-terminal domain"/>
    <property type="match status" value="1"/>
</dbReference>
<evidence type="ECO:0000256" key="8">
    <source>
        <dbReference type="ARBA" id="ARBA00023136"/>
    </source>
</evidence>
<evidence type="ECO:0000256" key="11">
    <source>
        <dbReference type="ARBA" id="ARBA00038888"/>
    </source>
</evidence>
<keyword evidence="3" id="KW-0812">Transmembrane</keyword>
<dbReference type="OrthoDB" id="410058at2759"/>
<sequence>MSVTKRMARISGQTPDLGHFRIRIVPAKSNTSPPLHPKLESVIDVPAPVKISGMGMSVPHIWRAKDQFQEKIFKQAQMKARNILQQTGGQGPLTGSVLFRLENEGLKDPDSNLFFAQMIVHGEFAFDVIYECIDDDATAIKSSDIAAIASNRRKEFDRRFEDIFGLQAKGFSDDQVEMAQKAISSLIGGIGYFYGSSLVSNEPKPEYDEDDSTSEPELTKPYALFAGVPSRPFFPRGFLWDEGFHLLLLSRWDADLSMDILRSWYGTMDSNGWIAREQILGEEARSKVPVEFQIQYPNFANPPTLLFVVKALVERLEYSSMMDMADQLAQVYSEQGQHSIGTEQTLTREYLLDLLQKSLQQLDFFTSTQVGEPLPGSTHRGYRWRGRTLDHTLTSGIDDYPRARPPSVRELHVDLFAWVTYMLTVHAELSAYIGVELNQTKDQMLEEHLKLLDELHWNQDKRMYCDRTVRIRDDFDELEDDESEAEEAVYVCHKGYISLFPMLLGLLPPDSEKLGCILDMIEDPDELWTEYGIRSLSRSDEYYGKGEDYWRAQGRIESKPIAFTVNCALI</sequence>
<dbReference type="PANTHER" id="PTHR10412:SF11">
    <property type="entry name" value="MANNOSYL-OLIGOSACCHARIDE GLUCOSIDASE"/>
    <property type="match status" value="1"/>
</dbReference>
<reference evidence="13" key="1">
    <citation type="submission" date="2022-07" db="EMBL/GenBank/DDBJ databases">
        <title>Phylogenomic reconstructions and comparative analyses of Kickxellomycotina fungi.</title>
        <authorList>
            <person name="Reynolds N.K."/>
            <person name="Stajich J.E."/>
            <person name="Barry K."/>
            <person name="Grigoriev I.V."/>
            <person name="Crous P."/>
            <person name="Smith M.E."/>
        </authorList>
    </citation>
    <scope>NUCLEOTIDE SEQUENCE</scope>
    <source>
        <strain evidence="13">NRRL 1566</strain>
    </source>
</reference>
<dbReference type="Gene3D" id="1.50.10.10">
    <property type="match status" value="1"/>
</dbReference>